<dbReference type="SUPFAM" id="SSF46689">
    <property type="entry name" value="Homeodomain-like"/>
    <property type="match status" value="1"/>
</dbReference>
<evidence type="ECO:0000313" key="6">
    <source>
        <dbReference type="Proteomes" id="UP000468388"/>
    </source>
</evidence>
<evidence type="ECO:0000313" key="5">
    <source>
        <dbReference type="EMBL" id="MVT43768.1"/>
    </source>
</evidence>
<dbReference type="PRINTS" id="PR00032">
    <property type="entry name" value="HTHARAC"/>
</dbReference>
<dbReference type="InterPro" id="IPR020449">
    <property type="entry name" value="Tscrpt_reg_AraC-type_HTH"/>
</dbReference>
<keyword evidence="6" id="KW-1185">Reference proteome</keyword>
<gene>
    <name evidence="5" type="ORF">GO495_24450</name>
</gene>
<evidence type="ECO:0000256" key="2">
    <source>
        <dbReference type="ARBA" id="ARBA00023125"/>
    </source>
</evidence>
<dbReference type="SUPFAM" id="SSF51215">
    <property type="entry name" value="Regulatory protein AraC"/>
    <property type="match status" value="1"/>
</dbReference>
<dbReference type="EMBL" id="WRXO01000008">
    <property type="protein sequence ID" value="MVT43768.1"/>
    <property type="molecule type" value="Genomic_DNA"/>
</dbReference>
<dbReference type="AlphaFoldDB" id="A0A6N8JHK6"/>
<feature type="domain" description="HTH araC/xylS-type" evidence="4">
    <location>
        <begin position="193"/>
        <end position="291"/>
    </location>
</feature>
<keyword evidence="3" id="KW-0804">Transcription</keyword>
<dbReference type="InterPro" id="IPR018060">
    <property type="entry name" value="HTH_AraC"/>
</dbReference>
<proteinExistence type="predicted"/>
<dbReference type="OrthoDB" id="2585681at2"/>
<dbReference type="PANTHER" id="PTHR43280">
    <property type="entry name" value="ARAC-FAMILY TRANSCRIPTIONAL REGULATOR"/>
    <property type="match status" value="1"/>
</dbReference>
<comment type="caution">
    <text evidence="5">The sequence shown here is derived from an EMBL/GenBank/DDBJ whole genome shotgun (WGS) entry which is preliminary data.</text>
</comment>
<dbReference type="InterPro" id="IPR009057">
    <property type="entry name" value="Homeodomain-like_sf"/>
</dbReference>
<dbReference type="Pfam" id="PF02311">
    <property type="entry name" value="AraC_binding"/>
    <property type="match status" value="1"/>
</dbReference>
<dbReference type="InterPro" id="IPR037923">
    <property type="entry name" value="HTH-like"/>
</dbReference>
<reference evidence="5 6" key="1">
    <citation type="submission" date="2019-12" db="EMBL/GenBank/DDBJ databases">
        <title>The draft genomic sequence of strain Chitinophaga oryziterrae JCM 16595.</title>
        <authorList>
            <person name="Zhang X."/>
        </authorList>
    </citation>
    <scope>NUCLEOTIDE SEQUENCE [LARGE SCALE GENOMIC DNA]</scope>
    <source>
        <strain evidence="5 6">JCM 16595</strain>
    </source>
</reference>
<dbReference type="RefSeq" id="WP_157302577.1">
    <property type="nucleotide sequence ID" value="NZ_BAAAZB010000021.1"/>
</dbReference>
<keyword evidence="2" id="KW-0238">DNA-binding</keyword>
<organism evidence="5 6">
    <name type="scientific">Chitinophaga oryziterrae</name>
    <dbReference type="NCBI Taxonomy" id="1031224"/>
    <lineage>
        <taxon>Bacteria</taxon>
        <taxon>Pseudomonadati</taxon>
        <taxon>Bacteroidota</taxon>
        <taxon>Chitinophagia</taxon>
        <taxon>Chitinophagales</taxon>
        <taxon>Chitinophagaceae</taxon>
        <taxon>Chitinophaga</taxon>
    </lineage>
</organism>
<sequence length="297" mass="35010">MYLYNEEQIVPKYAFEPDSVVGNQMVRIAKGDSVTNYMKADFLIPHRKDYYFMAFIKMGSSRHWIDMTPYDLKSNTFYFTVPHQVHLKEESKPVTGMTISFSHDFLASDNNGVLKDLPIIQNPYDGHELSLSDQDLIFVEDILEKIHTEYHAKHSWQHNMLMAYMKILLIYLSRLYTEQFSAAEQLPDKVLLKRYLSKIDESYTTSHEVNAYAEMLNISAGHLSELVKEQSGKPAIMHIHERLILEAKRLLFHTDYAIKEIAYHLGFEDASYFNRFFKRLTNYTPVAYRDNFREMYH</sequence>
<dbReference type="PANTHER" id="PTHR43280:SF32">
    <property type="entry name" value="TRANSCRIPTIONAL REGULATORY PROTEIN"/>
    <property type="match status" value="1"/>
</dbReference>
<dbReference type="PROSITE" id="PS01124">
    <property type="entry name" value="HTH_ARAC_FAMILY_2"/>
    <property type="match status" value="1"/>
</dbReference>
<name>A0A6N8JHK6_9BACT</name>
<keyword evidence="1" id="KW-0805">Transcription regulation</keyword>
<dbReference type="GO" id="GO:0003700">
    <property type="term" value="F:DNA-binding transcription factor activity"/>
    <property type="evidence" value="ECO:0007669"/>
    <property type="project" value="InterPro"/>
</dbReference>
<evidence type="ECO:0000259" key="4">
    <source>
        <dbReference type="PROSITE" id="PS01124"/>
    </source>
</evidence>
<dbReference type="Proteomes" id="UP000468388">
    <property type="component" value="Unassembled WGS sequence"/>
</dbReference>
<protein>
    <submittedName>
        <fullName evidence="5">Helix-turn-helix domain-containing protein</fullName>
    </submittedName>
</protein>
<evidence type="ECO:0000256" key="3">
    <source>
        <dbReference type="ARBA" id="ARBA00023163"/>
    </source>
</evidence>
<evidence type="ECO:0000256" key="1">
    <source>
        <dbReference type="ARBA" id="ARBA00023015"/>
    </source>
</evidence>
<dbReference type="Gene3D" id="1.10.10.60">
    <property type="entry name" value="Homeodomain-like"/>
    <property type="match status" value="1"/>
</dbReference>
<dbReference type="GO" id="GO:0043565">
    <property type="term" value="F:sequence-specific DNA binding"/>
    <property type="evidence" value="ECO:0007669"/>
    <property type="project" value="InterPro"/>
</dbReference>
<accession>A0A6N8JHK6</accession>
<dbReference type="InterPro" id="IPR003313">
    <property type="entry name" value="AraC-bd"/>
</dbReference>
<dbReference type="Pfam" id="PF12833">
    <property type="entry name" value="HTH_18"/>
    <property type="match status" value="1"/>
</dbReference>
<dbReference type="SMART" id="SM00342">
    <property type="entry name" value="HTH_ARAC"/>
    <property type="match status" value="1"/>
</dbReference>